<dbReference type="WBParaSite" id="HCON_00182670-00001">
    <property type="protein sequence ID" value="HCON_00182670-00001"/>
    <property type="gene ID" value="HCON_00182670"/>
</dbReference>
<evidence type="ECO:0000313" key="2">
    <source>
        <dbReference type="WBParaSite" id="HCON_00182670-00001"/>
    </source>
</evidence>
<dbReference type="OMA" id="MIPMELR"/>
<name>A0A7I4Z2G0_HAECO</name>
<protein>
    <submittedName>
        <fullName evidence="2">RT_RNaseH domain-containing protein</fullName>
    </submittedName>
</protein>
<keyword evidence="1" id="KW-1185">Reference proteome</keyword>
<dbReference type="InterPro" id="IPR008042">
    <property type="entry name" value="Retrotrans_Pao"/>
</dbReference>
<accession>A0A7I4Z2G0</accession>
<organism evidence="1 2">
    <name type="scientific">Haemonchus contortus</name>
    <name type="common">Barber pole worm</name>
    <dbReference type="NCBI Taxonomy" id="6289"/>
    <lineage>
        <taxon>Eukaryota</taxon>
        <taxon>Metazoa</taxon>
        <taxon>Ecdysozoa</taxon>
        <taxon>Nematoda</taxon>
        <taxon>Chromadorea</taxon>
        <taxon>Rhabditida</taxon>
        <taxon>Rhabditina</taxon>
        <taxon>Rhabditomorpha</taxon>
        <taxon>Strongyloidea</taxon>
        <taxon>Trichostrongylidae</taxon>
        <taxon>Haemonchus</taxon>
    </lineage>
</organism>
<dbReference type="Pfam" id="PF05380">
    <property type="entry name" value="Peptidase_A17"/>
    <property type="match status" value="1"/>
</dbReference>
<proteinExistence type="predicted"/>
<dbReference type="PANTHER" id="PTHR22955">
    <property type="entry name" value="RETROTRANSPOSON"/>
    <property type="match status" value="1"/>
</dbReference>
<reference evidence="2" key="1">
    <citation type="submission" date="2020-12" db="UniProtKB">
        <authorList>
            <consortium name="WormBaseParasite"/>
        </authorList>
    </citation>
    <scope>IDENTIFICATION</scope>
    <source>
        <strain evidence="2">MHco3</strain>
    </source>
</reference>
<evidence type="ECO:0000313" key="1">
    <source>
        <dbReference type="Proteomes" id="UP000025227"/>
    </source>
</evidence>
<dbReference type="OrthoDB" id="5872779at2759"/>
<dbReference type="Proteomes" id="UP000025227">
    <property type="component" value="Unplaced"/>
</dbReference>
<dbReference type="AlphaFoldDB" id="A0A7I4Z2G0"/>
<sequence>MSKSRLAPLHQSITIPRLELSALTIGAKLLSLIAGEIDFKLSRKFLWTDSTVALRWTHTDKIVPVFVRNRVKTIQSLTSDVIMRYVPTKDNPADIGSRGATLTELQATDKWWNGPDFLMRDGTTWPVISSVPATAMNAQQSSSKGAPLDALDGTTENQCLPAISLEATPSQGCGAIHAPI</sequence>
<dbReference type="PANTHER" id="PTHR22955:SF66">
    <property type="entry name" value="INTEGRASE CATALYTIC DOMAIN-CONTAINING PROTEIN"/>
    <property type="match status" value="1"/>
</dbReference>